<dbReference type="Gene3D" id="3.40.50.1820">
    <property type="entry name" value="alpha/beta hydrolase"/>
    <property type="match status" value="1"/>
</dbReference>
<dbReference type="InterPro" id="IPR029058">
    <property type="entry name" value="AB_hydrolase_fold"/>
</dbReference>
<protein>
    <recommendedName>
        <fullName evidence="3">Esterase/lipase superfamily enzyme</fullName>
    </recommendedName>
</protein>
<dbReference type="InterPro" id="IPR000801">
    <property type="entry name" value="Esterase-like"/>
</dbReference>
<dbReference type="Pfam" id="PF00756">
    <property type="entry name" value="Esterase"/>
    <property type="match status" value="1"/>
</dbReference>
<accession>A0A930VPL7</accession>
<evidence type="ECO:0000313" key="2">
    <source>
        <dbReference type="Proteomes" id="UP000660668"/>
    </source>
</evidence>
<dbReference type="RefSeq" id="WP_194696642.1">
    <property type="nucleotide sequence ID" value="NZ_JADKPO010000014.1"/>
</dbReference>
<evidence type="ECO:0000313" key="1">
    <source>
        <dbReference type="EMBL" id="MBF4768501.1"/>
    </source>
</evidence>
<gene>
    <name evidence="1" type="ORF">ISU10_12070</name>
</gene>
<name>A0A930VPL7_9ACTN</name>
<dbReference type="AlphaFoldDB" id="A0A930VPL7"/>
<comment type="caution">
    <text evidence="1">The sequence shown here is derived from an EMBL/GenBank/DDBJ whole genome shotgun (WGS) entry which is preliminary data.</text>
</comment>
<dbReference type="Proteomes" id="UP000660668">
    <property type="component" value="Unassembled WGS sequence"/>
</dbReference>
<evidence type="ECO:0008006" key="3">
    <source>
        <dbReference type="Google" id="ProtNLM"/>
    </source>
</evidence>
<dbReference type="SUPFAM" id="SSF53474">
    <property type="entry name" value="alpha/beta-Hydrolases"/>
    <property type="match status" value="1"/>
</dbReference>
<organism evidence="1 2">
    <name type="scientific">Nocardioides agariphilus</name>
    <dbReference type="NCBI Taxonomy" id="433664"/>
    <lineage>
        <taxon>Bacteria</taxon>
        <taxon>Bacillati</taxon>
        <taxon>Actinomycetota</taxon>
        <taxon>Actinomycetes</taxon>
        <taxon>Propionibacteriales</taxon>
        <taxon>Nocardioidaceae</taxon>
        <taxon>Nocardioides</taxon>
    </lineage>
</organism>
<keyword evidence="2" id="KW-1185">Reference proteome</keyword>
<dbReference type="EMBL" id="JADKPO010000014">
    <property type="protein sequence ID" value="MBF4768501.1"/>
    <property type="molecule type" value="Genomic_DNA"/>
</dbReference>
<sequence length="241" mass="26693">MDKAVERWRSDRMHQDITLARWGHFGVPVLVFPTAGGDAEEVERHHLVSHLGSLVDDGRIKVYSCDSVAGRAMTQDDGDAAYRCWLFNQFQQAVAHEVVPAIQADTGGTAGGVIVAGASIGAFNALAMVCRFPDLFRAAICMSGTYDIEGFIGGFNDDLYFCSPLHFLPDLEGPALDLLRQRFVMLATGSGKWEDVGESWRAAEVLGAKGIPNRVDDWGPDYDHDWPTWWQMLPEYLEQLT</sequence>
<reference evidence="1" key="1">
    <citation type="submission" date="2020-11" db="EMBL/GenBank/DDBJ databases">
        <title>Nocardioides cynanchi sp. nov., isolated from soil of rhizosphere of Cynanchum wilfordii.</title>
        <authorList>
            <person name="Lee J.-S."/>
            <person name="Suh M.K."/>
            <person name="Kim J.-S."/>
        </authorList>
    </citation>
    <scope>NUCLEOTIDE SEQUENCE</scope>
    <source>
        <strain evidence="1">KCTC 19276</strain>
    </source>
</reference>
<proteinExistence type="predicted"/>